<name>A0A5C5B8V7_9MICO</name>
<evidence type="ECO:0000256" key="2">
    <source>
        <dbReference type="SAM" id="SignalP"/>
    </source>
</evidence>
<evidence type="ECO:0000313" key="4">
    <source>
        <dbReference type="Proteomes" id="UP000313849"/>
    </source>
</evidence>
<feature type="region of interest" description="Disordered" evidence="1">
    <location>
        <begin position="261"/>
        <end position="281"/>
    </location>
</feature>
<organism evidence="3 4">
    <name type="scientific">Miniimonas arenae</name>
    <dbReference type="NCBI Taxonomy" id="676201"/>
    <lineage>
        <taxon>Bacteria</taxon>
        <taxon>Bacillati</taxon>
        <taxon>Actinomycetota</taxon>
        <taxon>Actinomycetes</taxon>
        <taxon>Micrococcales</taxon>
        <taxon>Beutenbergiaceae</taxon>
        <taxon>Miniimonas</taxon>
    </lineage>
</organism>
<keyword evidence="2" id="KW-0732">Signal</keyword>
<reference evidence="3 4" key="1">
    <citation type="submission" date="2019-06" db="EMBL/GenBank/DDBJ databases">
        <title>Draft genome sequence of Miniimonas arenae KCTC 19750T isolated from sea sand.</title>
        <authorList>
            <person name="Park S.-J."/>
        </authorList>
    </citation>
    <scope>NUCLEOTIDE SEQUENCE [LARGE SCALE GENOMIC DNA]</scope>
    <source>
        <strain evidence="3 4">KCTC 19750</strain>
    </source>
</reference>
<keyword evidence="4" id="KW-1185">Reference proteome</keyword>
<feature type="chain" id="PRO_5023141410" evidence="2">
    <location>
        <begin position="27"/>
        <end position="281"/>
    </location>
</feature>
<sequence>MRTWQKAPVVCAIALAVVLGTVGSSAPPPKDPALEPTLLEEVASDFPNAIEVLRTPEVNEALQDEDVRLAVEETLQSALNAPEGSSVSWTWVPLEDIEWAGPIDDWMPTIEPDESDFQQIDRSQVEAIDSTLTALSEVVTPLSVGTCSSVYWYRVLWTQAFDSNVRASCYAAVGDNQTSITATGTIPGYSAAAGVCPAKTRGRVWWSNTGYWTPRWSAWRGPVSSSTTCYYFSDIPSPIIITVVQLSSCGLSVCPASAPLSTQNESLWGAPERGTASWSGQ</sequence>
<evidence type="ECO:0000256" key="1">
    <source>
        <dbReference type="SAM" id="MobiDB-lite"/>
    </source>
</evidence>
<gene>
    <name evidence="3" type="ORF">FH969_14040</name>
</gene>
<protein>
    <submittedName>
        <fullName evidence="3">Uncharacterized protein</fullName>
    </submittedName>
</protein>
<evidence type="ECO:0000313" key="3">
    <source>
        <dbReference type="EMBL" id="TNU72949.1"/>
    </source>
</evidence>
<comment type="caution">
    <text evidence="3">The sequence shown here is derived from an EMBL/GenBank/DDBJ whole genome shotgun (WGS) entry which is preliminary data.</text>
</comment>
<dbReference type="OrthoDB" id="10016956at2"/>
<dbReference type="Proteomes" id="UP000313849">
    <property type="component" value="Unassembled WGS sequence"/>
</dbReference>
<accession>A0A5C5B8V7</accession>
<proteinExistence type="predicted"/>
<feature type="signal peptide" evidence="2">
    <location>
        <begin position="1"/>
        <end position="26"/>
    </location>
</feature>
<dbReference type="EMBL" id="VENP01000079">
    <property type="protein sequence ID" value="TNU72949.1"/>
    <property type="molecule type" value="Genomic_DNA"/>
</dbReference>
<dbReference type="AlphaFoldDB" id="A0A5C5B8V7"/>
<dbReference type="RefSeq" id="WP_139987785.1">
    <property type="nucleotide sequence ID" value="NZ_VENP01000079.1"/>
</dbReference>